<dbReference type="PANTHER" id="PTHR47797:SF5">
    <property type="entry name" value="CELLOBIOSE DEHYDROGENASE CYTOCHROME DOMAIN-CONTAINING PROTEIN"/>
    <property type="match status" value="1"/>
</dbReference>
<dbReference type="SUPFAM" id="SSF49344">
    <property type="entry name" value="CBD9-like"/>
    <property type="match status" value="1"/>
</dbReference>
<comment type="caution">
    <text evidence="3">The sequence shown here is derived from an EMBL/GenBank/DDBJ whole genome shotgun (WGS) entry which is preliminary data.</text>
</comment>
<accession>A0AAE0X435</accession>
<keyword evidence="4" id="KW-1185">Reference proteome</keyword>
<keyword evidence="1" id="KW-0732">Signal</keyword>
<feature type="domain" description="Cellobiose dehydrogenase-like cytochrome" evidence="2">
    <location>
        <begin position="34"/>
        <end position="204"/>
    </location>
</feature>
<sequence length="219" mass="22084">MGLLHVAAAVLAFGHAAMASPVPETQAVAAATKYCDAATTVCYSEYTTPEKIAIRVAIPDNATAGNFDVLLQIVAPKAVGWAGIAWGGVMTNNPLTVAWAAGGKSVVTGRKASARTYPTVDPAVSYTVLAGSTANTTHWTLNALAKGISAWGTTKLDPASTAVALAYAHSATAPTSADPTARFGIHSGHAKFTLDLSSAKIADFGAAVTKVSGAAASKV</sequence>
<evidence type="ECO:0000313" key="3">
    <source>
        <dbReference type="EMBL" id="KAK3684113.1"/>
    </source>
</evidence>
<dbReference type="CDD" id="cd09630">
    <property type="entry name" value="CDH_like_cytochrome"/>
    <property type="match status" value="1"/>
</dbReference>
<evidence type="ECO:0000259" key="2">
    <source>
        <dbReference type="Pfam" id="PF16010"/>
    </source>
</evidence>
<reference evidence="3" key="2">
    <citation type="submission" date="2023-06" db="EMBL/GenBank/DDBJ databases">
        <authorList>
            <consortium name="Lawrence Berkeley National Laboratory"/>
            <person name="Haridas S."/>
            <person name="Hensen N."/>
            <person name="Bonometti L."/>
            <person name="Westerberg I."/>
            <person name="Brannstrom I.O."/>
            <person name="Guillou S."/>
            <person name="Cros-Aarteil S."/>
            <person name="Calhoun S."/>
            <person name="Kuo A."/>
            <person name="Mondo S."/>
            <person name="Pangilinan J."/>
            <person name="Riley R."/>
            <person name="Labutti K."/>
            <person name="Andreopoulos B."/>
            <person name="Lipzen A."/>
            <person name="Chen C."/>
            <person name="Yanf M."/>
            <person name="Daum C."/>
            <person name="Ng V."/>
            <person name="Clum A."/>
            <person name="Steindorff A."/>
            <person name="Ohm R."/>
            <person name="Martin F."/>
            <person name="Silar P."/>
            <person name="Natvig D."/>
            <person name="Lalanne C."/>
            <person name="Gautier V."/>
            <person name="Ament-Velasquez S.L."/>
            <person name="Kruys A."/>
            <person name="Hutchinson M.I."/>
            <person name="Powell A.J."/>
            <person name="Barry K."/>
            <person name="Miller A.N."/>
            <person name="Grigoriev I.V."/>
            <person name="Debuchy R."/>
            <person name="Gladieux P."/>
            <person name="Thoren M.H."/>
            <person name="Johannesson H."/>
        </authorList>
    </citation>
    <scope>NUCLEOTIDE SEQUENCE</scope>
    <source>
        <strain evidence="3">CBS 314.62</strain>
    </source>
</reference>
<organism evidence="3 4">
    <name type="scientific">Podospora appendiculata</name>
    <dbReference type="NCBI Taxonomy" id="314037"/>
    <lineage>
        <taxon>Eukaryota</taxon>
        <taxon>Fungi</taxon>
        <taxon>Dikarya</taxon>
        <taxon>Ascomycota</taxon>
        <taxon>Pezizomycotina</taxon>
        <taxon>Sordariomycetes</taxon>
        <taxon>Sordariomycetidae</taxon>
        <taxon>Sordariales</taxon>
        <taxon>Podosporaceae</taxon>
        <taxon>Podospora</taxon>
    </lineage>
</organism>
<protein>
    <recommendedName>
        <fullName evidence="2">Cellobiose dehydrogenase-like cytochrome domain-containing protein</fullName>
    </recommendedName>
</protein>
<dbReference type="Proteomes" id="UP001270362">
    <property type="component" value="Unassembled WGS sequence"/>
</dbReference>
<dbReference type="PANTHER" id="PTHR47797">
    <property type="entry name" value="DEHYDROGENASE, PUTATIVE (AFU_ORTHOLOGUE AFUA_8G05805)-RELATED"/>
    <property type="match status" value="1"/>
</dbReference>
<gene>
    <name evidence="3" type="ORF">B0T22DRAFT_539054</name>
</gene>
<proteinExistence type="predicted"/>
<evidence type="ECO:0000313" key="4">
    <source>
        <dbReference type="Proteomes" id="UP001270362"/>
    </source>
</evidence>
<feature type="chain" id="PRO_5041945700" description="Cellobiose dehydrogenase-like cytochrome domain-containing protein" evidence="1">
    <location>
        <begin position="20"/>
        <end position="219"/>
    </location>
</feature>
<dbReference type="Pfam" id="PF16010">
    <property type="entry name" value="CDH-cyt"/>
    <property type="match status" value="1"/>
</dbReference>
<feature type="signal peptide" evidence="1">
    <location>
        <begin position="1"/>
        <end position="19"/>
    </location>
</feature>
<evidence type="ECO:0000256" key="1">
    <source>
        <dbReference type="SAM" id="SignalP"/>
    </source>
</evidence>
<dbReference type="EMBL" id="JAULSO010000004">
    <property type="protein sequence ID" value="KAK3684113.1"/>
    <property type="molecule type" value="Genomic_DNA"/>
</dbReference>
<dbReference type="InterPro" id="IPR015920">
    <property type="entry name" value="Cellobiose_DH-like_cyt"/>
</dbReference>
<dbReference type="Gene3D" id="2.60.40.1210">
    <property type="entry name" value="Cellobiose dehydrogenase, cytochrome domain"/>
    <property type="match status" value="1"/>
</dbReference>
<dbReference type="AlphaFoldDB" id="A0AAE0X435"/>
<reference evidence="3" key="1">
    <citation type="journal article" date="2023" name="Mol. Phylogenet. Evol.">
        <title>Genome-scale phylogeny and comparative genomics of the fungal order Sordariales.</title>
        <authorList>
            <person name="Hensen N."/>
            <person name="Bonometti L."/>
            <person name="Westerberg I."/>
            <person name="Brannstrom I.O."/>
            <person name="Guillou S."/>
            <person name="Cros-Aarteil S."/>
            <person name="Calhoun S."/>
            <person name="Haridas S."/>
            <person name="Kuo A."/>
            <person name="Mondo S."/>
            <person name="Pangilinan J."/>
            <person name="Riley R."/>
            <person name="LaButti K."/>
            <person name="Andreopoulos B."/>
            <person name="Lipzen A."/>
            <person name="Chen C."/>
            <person name="Yan M."/>
            <person name="Daum C."/>
            <person name="Ng V."/>
            <person name="Clum A."/>
            <person name="Steindorff A."/>
            <person name="Ohm R.A."/>
            <person name="Martin F."/>
            <person name="Silar P."/>
            <person name="Natvig D.O."/>
            <person name="Lalanne C."/>
            <person name="Gautier V."/>
            <person name="Ament-Velasquez S.L."/>
            <person name="Kruys A."/>
            <person name="Hutchinson M.I."/>
            <person name="Powell A.J."/>
            <person name="Barry K."/>
            <person name="Miller A.N."/>
            <person name="Grigoriev I.V."/>
            <person name="Debuchy R."/>
            <person name="Gladieux P."/>
            <person name="Hiltunen Thoren M."/>
            <person name="Johannesson H."/>
        </authorList>
    </citation>
    <scope>NUCLEOTIDE SEQUENCE</scope>
    <source>
        <strain evidence="3">CBS 314.62</strain>
    </source>
</reference>
<name>A0AAE0X435_9PEZI</name>